<sequence length="341" mass="36211">AHDAYAWLSANGEVAGQGSDGSLALHPLVRSLVCAGLAQESPADLAELQRRAGVAEKACLLQADVGPGAFARLLVLARLKWFDAALLAEIYQADGDALWRQAEAYLGGLIETAPERDGALRLRQDVRDMLLEYQPLADSAAFNDATARLQEAARRRSDAEASRNDALLRNAESRQSDASVARQRAVANEARVASLHADEQAAEDALKRAEQAVPDPDQVSRRAPWWAGSASALVAALAAFGSLPMLAETERLYGWSAGSALLVLALGCVTRALWLPKPPSDLQLASARQAVDEAANRLAKTRADLAQALLALSAAARLADQLQSEADVLSQEGKQSLPSIL</sequence>
<dbReference type="AlphaFoldDB" id="A0A938BMB2"/>
<organism evidence="4 5">
    <name type="scientific">Candidatus Tanganyikabacteria bacterium</name>
    <dbReference type="NCBI Taxonomy" id="2961651"/>
    <lineage>
        <taxon>Bacteria</taxon>
        <taxon>Bacillati</taxon>
        <taxon>Candidatus Sericytochromatia</taxon>
        <taxon>Candidatus Tanganyikabacteria</taxon>
    </lineage>
</organism>
<gene>
    <name evidence="4" type="ORF">FJZ00_01430</name>
</gene>
<feature type="transmembrane region" description="Helical" evidence="3">
    <location>
        <begin position="252"/>
        <end position="274"/>
    </location>
</feature>
<evidence type="ECO:0000256" key="1">
    <source>
        <dbReference type="SAM" id="Coils"/>
    </source>
</evidence>
<feature type="coiled-coil region" evidence="1">
    <location>
        <begin position="284"/>
        <end position="332"/>
    </location>
</feature>
<evidence type="ECO:0000256" key="2">
    <source>
        <dbReference type="SAM" id="MobiDB-lite"/>
    </source>
</evidence>
<comment type="caution">
    <text evidence="4">The sequence shown here is derived from an EMBL/GenBank/DDBJ whole genome shotgun (WGS) entry which is preliminary data.</text>
</comment>
<reference evidence="4 5" key="1">
    <citation type="submission" date="2019-03" db="EMBL/GenBank/DDBJ databases">
        <title>Lake Tanganyika Metagenome-Assembled Genomes (MAGs).</title>
        <authorList>
            <person name="Tran P."/>
        </authorList>
    </citation>
    <scope>NUCLEOTIDE SEQUENCE [LARGE SCALE GENOMIC DNA]</scope>
    <source>
        <strain evidence="4">K_DeepCast_65m_m2_236</strain>
    </source>
</reference>
<name>A0A938BMB2_9BACT</name>
<protein>
    <submittedName>
        <fullName evidence="4">Uncharacterized protein</fullName>
    </submittedName>
</protein>
<accession>A0A938BMB2</accession>
<evidence type="ECO:0000313" key="4">
    <source>
        <dbReference type="EMBL" id="MBM3273785.1"/>
    </source>
</evidence>
<keyword evidence="3" id="KW-0812">Transmembrane</keyword>
<dbReference type="Proteomes" id="UP000703893">
    <property type="component" value="Unassembled WGS sequence"/>
</dbReference>
<keyword evidence="1" id="KW-0175">Coiled coil</keyword>
<proteinExistence type="predicted"/>
<dbReference type="EMBL" id="VGJX01000048">
    <property type="protein sequence ID" value="MBM3273785.1"/>
    <property type="molecule type" value="Genomic_DNA"/>
</dbReference>
<feature type="compositionally biased region" description="Basic and acidic residues" evidence="2">
    <location>
        <begin position="153"/>
        <end position="163"/>
    </location>
</feature>
<feature type="transmembrane region" description="Helical" evidence="3">
    <location>
        <begin position="225"/>
        <end position="246"/>
    </location>
</feature>
<feature type="region of interest" description="Disordered" evidence="2">
    <location>
        <begin position="153"/>
        <end position="175"/>
    </location>
</feature>
<evidence type="ECO:0000313" key="5">
    <source>
        <dbReference type="Proteomes" id="UP000703893"/>
    </source>
</evidence>
<keyword evidence="3" id="KW-1133">Transmembrane helix</keyword>
<feature type="non-terminal residue" evidence="4">
    <location>
        <position position="1"/>
    </location>
</feature>
<evidence type="ECO:0000256" key="3">
    <source>
        <dbReference type="SAM" id="Phobius"/>
    </source>
</evidence>
<keyword evidence="3" id="KW-0472">Membrane</keyword>